<sequence>MAMEPSQPTSSRTGSPPPTTTGAHLAAMQDEEADFFLRPRSQPALFLPTDEPQHAAPSSRAAQRGRKQQGSTLPARPAPVTRPVLDTLVCEGQPANIKFDKDIMFYGDRPEDFFIEFEHCCKIFRVPRSNWFAHLRSRLCKSPPHDIRGFAENLPEWDAQDYEGIKTELINIFSDGNEDKYAIADLDNFVNTARAIKNTKDLNEYIVGFKTISNYLLKHERITEPLATQLFLGGLGQDILDKLATHEDRNRGPANKTFAQVEQDVRLVLKPAAFYARWNRQHANEQDRVKHPDRIRKPDLVPGSRPPHDSKTDEQMIRLSEHMAMLTTNLARMIVLATLDNKTPAADAAAPHRAPTAHASS</sequence>
<gene>
    <name evidence="2" type="ORF">OC842_007765</name>
</gene>
<keyword evidence="3" id="KW-1185">Reference proteome</keyword>
<reference evidence="2" key="1">
    <citation type="journal article" date="2023" name="PhytoFront">
        <title>Draft Genome Resources of Seven Strains of Tilletia horrida, Causal Agent of Kernel Smut of Rice.</title>
        <authorList>
            <person name="Khanal S."/>
            <person name="Antony Babu S."/>
            <person name="Zhou X.G."/>
        </authorList>
    </citation>
    <scope>NUCLEOTIDE SEQUENCE</scope>
    <source>
        <strain evidence="2">TX3</strain>
    </source>
</reference>
<evidence type="ECO:0000313" key="3">
    <source>
        <dbReference type="Proteomes" id="UP001176521"/>
    </source>
</evidence>
<comment type="caution">
    <text evidence="2">The sequence shown here is derived from an EMBL/GenBank/DDBJ whole genome shotgun (WGS) entry which is preliminary data.</text>
</comment>
<feature type="region of interest" description="Disordered" evidence="1">
    <location>
        <begin position="1"/>
        <end position="79"/>
    </location>
</feature>
<evidence type="ECO:0000313" key="2">
    <source>
        <dbReference type="EMBL" id="KAK0518523.1"/>
    </source>
</evidence>
<dbReference type="Proteomes" id="UP001176521">
    <property type="component" value="Unassembled WGS sequence"/>
</dbReference>
<proteinExistence type="predicted"/>
<feature type="compositionally biased region" description="Basic and acidic residues" evidence="1">
    <location>
        <begin position="283"/>
        <end position="299"/>
    </location>
</feature>
<evidence type="ECO:0000256" key="1">
    <source>
        <dbReference type="SAM" id="MobiDB-lite"/>
    </source>
</evidence>
<evidence type="ECO:0008006" key="4">
    <source>
        <dbReference type="Google" id="ProtNLM"/>
    </source>
</evidence>
<dbReference type="AlphaFoldDB" id="A0AAN6G341"/>
<dbReference type="EMBL" id="JAPDMQ010001259">
    <property type="protein sequence ID" value="KAK0518523.1"/>
    <property type="molecule type" value="Genomic_DNA"/>
</dbReference>
<name>A0AAN6G341_9BASI</name>
<protein>
    <recommendedName>
        <fullName evidence="4">Retrotransposon gag domain-containing protein</fullName>
    </recommendedName>
</protein>
<feature type="compositionally biased region" description="Low complexity" evidence="1">
    <location>
        <begin position="1"/>
        <end position="14"/>
    </location>
</feature>
<accession>A0AAN6G341</accession>
<feature type="region of interest" description="Disordered" evidence="1">
    <location>
        <begin position="283"/>
        <end position="312"/>
    </location>
</feature>
<organism evidence="2 3">
    <name type="scientific">Tilletia horrida</name>
    <dbReference type="NCBI Taxonomy" id="155126"/>
    <lineage>
        <taxon>Eukaryota</taxon>
        <taxon>Fungi</taxon>
        <taxon>Dikarya</taxon>
        <taxon>Basidiomycota</taxon>
        <taxon>Ustilaginomycotina</taxon>
        <taxon>Exobasidiomycetes</taxon>
        <taxon>Tilletiales</taxon>
        <taxon>Tilletiaceae</taxon>
        <taxon>Tilletia</taxon>
    </lineage>
</organism>